<accession>A0A517VGM1</accession>
<dbReference type="Pfam" id="PF08305">
    <property type="entry name" value="NPCBM"/>
    <property type="match status" value="1"/>
</dbReference>
<evidence type="ECO:0000256" key="1">
    <source>
        <dbReference type="SAM" id="SignalP"/>
    </source>
</evidence>
<keyword evidence="4" id="KW-1185">Reference proteome</keyword>
<dbReference type="InterPro" id="IPR008979">
    <property type="entry name" value="Galactose-bd-like_sf"/>
</dbReference>
<proteinExistence type="predicted"/>
<organism evidence="3 4">
    <name type="scientific">Gimesia algae</name>
    <dbReference type="NCBI Taxonomy" id="2527971"/>
    <lineage>
        <taxon>Bacteria</taxon>
        <taxon>Pseudomonadati</taxon>
        <taxon>Planctomycetota</taxon>
        <taxon>Planctomycetia</taxon>
        <taxon>Planctomycetales</taxon>
        <taxon>Planctomycetaceae</taxon>
        <taxon>Gimesia</taxon>
    </lineage>
</organism>
<evidence type="ECO:0000259" key="2">
    <source>
        <dbReference type="SMART" id="SM00776"/>
    </source>
</evidence>
<dbReference type="KEGG" id="gax:Pan161_37910"/>
<dbReference type="RefSeq" id="WP_145229560.1">
    <property type="nucleotide sequence ID" value="NZ_CP036343.1"/>
</dbReference>
<evidence type="ECO:0000313" key="3">
    <source>
        <dbReference type="EMBL" id="QDT92125.1"/>
    </source>
</evidence>
<feature type="domain" description="Glycosyl hydrolase family 98 putative carbohydrate-binding module" evidence="2">
    <location>
        <begin position="253"/>
        <end position="398"/>
    </location>
</feature>
<dbReference type="SUPFAM" id="SSF49785">
    <property type="entry name" value="Galactose-binding domain-like"/>
    <property type="match status" value="1"/>
</dbReference>
<dbReference type="Proteomes" id="UP000316855">
    <property type="component" value="Chromosome"/>
</dbReference>
<sequence length="400" mass="44812" precursor="true">MRSVVLFSLFSLVGLTIPGQVHAAELEQISGDKLDGTLIEIQQNQLTMQGKSGSKTVPAADTIRVDLGHARLSWKKTGMLILANNDRILGDLIRSEGEFLLVQMNVFPGQPVWRVPLETVTAAFFDWPASRFTRIELLNKADRPKQNHDLFFLKNGDHLQGEFISFDENSFRFDSNAGETSVPRGGIQLFCFNPDLVNFPQPDQLRYVLTLTNGTRVTVSELSLSQETVSAKTVFGASLTCPLSLIETITPRGGKAVPVSDLEPSFYRFTPYFNLKWDWQRNQNVLRGPLVTEGKEYCSGLGMHSASELRYQLDGKYAGFQTLVGLDDATTGRGDVEVLIIIDQRVVFQQPISDDQRRLVEVPRIELTGAQELILKVEFGKNADMDDHVNWLRPVLLLKQ</sequence>
<dbReference type="InterPro" id="IPR038637">
    <property type="entry name" value="NPCBM_sf"/>
</dbReference>
<dbReference type="Gene3D" id="2.60.120.1060">
    <property type="entry name" value="NPCBM/NEW2 domain"/>
    <property type="match status" value="1"/>
</dbReference>
<dbReference type="SMART" id="SM00776">
    <property type="entry name" value="NPCBM"/>
    <property type="match status" value="1"/>
</dbReference>
<name>A0A517VGM1_9PLAN</name>
<evidence type="ECO:0000313" key="4">
    <source>
        <dbReference type="Proteomes" id="UP000316855"/>
    </source>
</evidence>
<dbReference type="AlphaFoldDB" id="A0A517VGM1"/>
<feature type="signal peptide" evidence="1">
    <location>
        <begin position="1"/>
        <end position="23"/>
    </location>
</feature>
<keyword evidence="1" id="KW-0732">Signal</keyword>
<feature type="chain" id="PRO_5022078129" evidence="1">
    <location>
        <begin position="24"/>
        <end position="400"/>
    </location>
</feature>
<dbReference type="EMBL" id="CP036343">
    <property type="protein sequence ID" value="QDT92125.1"/>
    <property type="molecule type" value="Genomic_DNA"/>
</dbReference>
<dbReference type="OrthoDB" id="272011at2"/>
<reference evidence="3 4" key="1">
    <citation type="submission" date="2019-02" db="EMBL/GenBank/DDBJ databases">
        <title>Deep-cultivation of Planctomycetes and their phenomic and genomic characterization uncovers novel biology.</title>
        <authorList>
            <person name="Wiegand S."/>
            <person name="Jogler M."/>
            <person name="Boedeker C."/>
            <person name="Pinto D."/>
            <person name="Vollmers J."/>
            <person name="Rivas-Marin E."/>
            <person name="Kohn T."/>
            <person name="Peeters S.H."/>
            <person name="Heuer A."/>
            <person name="Rast P."/>
            <person name="Oberbeckmann S."/>
            <person name="Bunk B."/>
            <person name="Jeske O."/>
            <person name="Meyerdierks A."/>
            <person name="Storesund J.E."/>
            <person name="Kallscheuer N."/>
            <person name="Luecker S."/>
            <person name="Lage O.M."/>
            <person name="Pohl T."/>
            <person name="Merkel B.J."/>
            <person name="Hornburger P."/>
            <person name="Mueller R.-W."/>
            <person name="Bruemmer F."/>
            <person name="Labrenz M."/>
            <person name="Spormann A.M."/>
            <person name="Op den Camp H."/>
            <person name="Overmann J."/>
            <person name="Amann R."/>
            <person name="Jetten M.S.M."/>
            <person name="Mascher T."/>
            <person name="Medema M.H."/>
            <person name="Devos D.P."/>
            <person name="Kaster A.-K."/>
            <person name="Ovreas L."/>
            <person name="Rohde M."/>
            <person name="Galperin M.Y."/>
            <person name="Jogler C."/>
        </authorList>
    </citation>
    <scope>NUCLEOTIDE SEQUENCE [LARGE SCALE GENOMIC DNA]</scope>
    <source>
        <strain evidence="3 4">Pan161</strain>
    </source>
</reference>
<gene>
    <name evidence="3" type="ORF">Pan161_37910</name>
</gene>
<dbReference type="InterPro" id="IPR013222">
    <property type="entry name" value="Glyco_hyd_98_carb-bd"/>
</dbReference>
<protein>
    <submittedName>
        <fullName evidence="3">NPCBM/NEW2 domain protein</fullName>
    </submittedName>
</protein>